<evidence type="ECO:0000313" key="2">
    <source>
        <dbReference type="Proteomes" id="UP000252884"/>
    </source>
</evidence>
<dbReference type="AlphaFoldDB" id="A0A368XSG8"/>
<proteinExistence type="predicted"/>
<evidence type="ECO:0000313" key="1">
    <source>
        <dbReference type="EMBL" id="RCW70116.1"/>
    </source>
</evidence>
<dbReference type="Gene3D" id="3.10.20.30">
    <property type="match status" value="1"/>
</dbReference>
<reference evidence="1 2" key="1">
    <citation type="submission" date="2018-07" db="EMBL/GenBank/DDBJ databases">
        <title>Genomic Encyclopedia of Type Strains, Phase IV (KMG-IV): sequencing the most valuable type-strain genomes for metagenomic binning, comparative biology and taxonomic classification.</title>
        <authorList>
            <person name="Goeker M."/>
        </authorList>
    </citation>
    <scope>NUCLEOTIDE SEQUENCE [LARGE SCALE GENOMIC DNA]</scope>
    <source>
        <strain evidence="1 2">DSM 21634</strain>
    </source>
</reference>
<organism evidence="1 2">
    <name type="scientific">Pseudorhodoferax soli</name>
    <dbReference type="NCBI Taxonomy" id="545864"/>
    <lineage>
        <taxon>Bacteria</taxon>
        <taxon>Pseudomonadati</taxon>
        <taxon>Pseudomonadota</taxon>
        <taxon>Betaproteobacteria</taxon>
        <taxon>Burkholderiales</taxon>
        <taxon>Comamonadaceae</taxon>
    </lineage>
</organism>
<keyword evidence="2" id="KW-1185">Reference proteome</keyword>
<dbReference type="InterPro" id="IPR003749">
    <property type="entry name" value="ThiS/MoaD-like"/>
</dbReference>
<dbReference type="InterPro" id="IPR010035">
    <property type="entry name" value="Thi_S"/>
</dbReference>
<sequence length="71" mass="7242">MRAETVPIVLDGQPHALAAGSTLAALVDALGHRPEAVGTAVNGVFVARGHRHDLALHEGDAVVLFQPITGG</sequence>
<dbReference type="Pfam" id="PF02597">
    <property type="entry name" value="ThiS"/>
    <property type="match status" value="1"/>
</dbReference>
<dbReference type="NCBIfam" id="TIGR01683">
    <property type="entry name" value="thiS"/>
    <property type="match status" value="1"/>
</dbReference>
<dbReference type="OrthoDB" id="8688000at2"/>
<comment type="caution">
    <text evidence="1">The sequence shown here is derived from an EMBL/GenBank/DDBJ whole genome shotgun (WGS) entry which is preliminary data.</text>
</comment>
<dbReference type="InterPro" id="IPR016155">
    <property type="entry name" value="Mopterin_synth/thiamin_S_b"/>
</dbReference>
<accession>A0A368XSG8</accession>
<name>A0A368XSG8_9BURK</name>
<dbReference type="CDD" id="cd00565">
    <property type="entry name" value="Ubl_ThiS"/>
    <property type="match status" value="1"/>
</dbReference>
<gene>
    <name evidence="1" type="ORF">DES41_10554</name>
</gene>
<dbReference type="EMBL" id="QPJK01000005">
    <property type="protein sequence ID" value="RCW70116.1"/>
    <property type="molecule type" value="Genomic_DNA"/>
</dbReference>
<dbReference type="RefSeq" id="WP_114469091.1">
    <property type="nucleotide sequence ID" value="NZ_QPJK01000005.1"/>
</dbReference>
<dbReference type="InterPro" id="IPR012675">
    <property type="entry name" value="Beta-grasp_dom_sf"/>
</dbReference>
<protein>
    <submittedName>
        <fullName evidence="1">Sulfur carrier protein</fullName>
    </submittedName>
</protein>
<dbReference type="SUPFAM" id="SSF54285">
    <property type="entry name" value="MoaD/ThiS"/>
    <property type="match status" value="1"/>
</dbReference>
<dbReference type="Proteomes" id="UP000252884">
    <property type="component" value="Unassembled WGS sequence"/>
</dbReference>